<feature type="region of interest" description="Disordered" evidence="1">
    <location>
        <begin position="1"/>
        <end position="25"/>
    </location>
</feature>
<organism evidence="2 3">
    <name type="scientific">Streptomyces thermocarboxydovorans</name>
    <dbReference type="NCBI Taxonomy" id="59298"/>
    <lineage>
        <taxon>Bacteria</taxon>
        <taxon>Bacillati</taxon>
        <taxon>Actinomycetota</taxon>
        <taxon>Actinomycetes</taxon>
        <taxon>Kitasatosporales</taxon>
        <taxon>Streptomycetaceae</taxon>
        <taxon>Streptomyces</taxon>
    </lineage>
</organism>
<accession>A0ABP3T3K4</accession>
<evidence type="ECO:0008006" key="4">
    <source>
        <dbReference type="Google" id="ProtNLM"/>
    </source>
</evidence>
<reference evidence="3" key="1">
    <citation type="journal article" date="2019" name="Int. J. Syst. Evol. Microbiol.">
        <title>The Global Catalogue of Microorganisms (GCM) 10K type strain sequencing project: providing services to taxonomists for standard genome sequencing and annotation.</title>
        <authorList>
            <consortium name="The Broad Institute Genomics Platform"/>
            <consortium name="The Broad Institute Genome Sequencing Center for Infectious Disease"/>
            <person name="Wu L."/>
            <person name="Ma J."/>
        </authorList>
    </citation>
    <scope>NUCLEOTIDE SEQUENCE [LARGE SCALE GENOMIC DNA]</scope>
    <source>
        <strain evidence="3">JCM 10367</strain>
    </source>
</reference>
<dbReference type="InterPro" id="IPR046200">
    <property type="entry name" value="DUF6233"/>
</dbReference>
<evidence type="ECO:0000313" key="3">
    <source>
        <dbReference type="Proteomes" id="UP001500724"/>
    </source>
</evidence>
<evidence type="ECO:0000313" key="2">
    <source>
        <dbReference type="EMBL" id="GAA0673112.1"/>
    </source>
</evidence>
<feature type="compositionally biased region" description="Basic and acidic residues" evidence="1">
    <location>
        <begin position="8"/>
        <end position="20"/>
    </location>
</feature>
<name>A0ABP3T3K4_9ACTN</name>
<keyword evidence="3" id="KW-1185">Reference proteome</keyword>
<dbReference type="Pfam" id="PF19746">
    <property type="entry name" value="DUF6233"/>
    <property type="match status" value="1"/>
</dbReference>
<proteinExistence type="predicted"/>
<dbReference type="Proteomes" id="UP001500724">
    <property type="component" value="Unassembled WGS sequence"/>
</dbReference>
<protein>
    <recommendedName>
        <fullName evidence="4">Integrase</fullName>
    </recommendedName>
</protein>
<gene>
    <name evidence="2" type="ORF">GCM10009535_60670</name>
</gene>
<dbReference type="EMBL" id="BAAAGU010000125">
    <property type="protein sequence ID" value="GAA0673112.1"/>
    <property type="molecule type" value="Genomic_DNA"/>
</dbReference>
<evidence type="ECO:0000256" key="1">
    <source>
        <dbReference type="SAM" id="MobiDB-lite"/>
    </source>
</evidence>
<sequence length="66" mass="7553">MRQAIARAEQREVERRRGLEPRPSAPDWLLELGMNRHAPPVRVHAGGCWNAGKRRRGNSRDEAVRA</sequence>
<comment type="caution">
    <text evidence="2">The sequence shown here is derived from an EMBL/GenBank/DDBJ whole genome shotgun (WGS) entry which is preliminary data.</text>
</comment>